<dbReference type="CDD" id="cd09869">
    <property type="entry name" value="PIN_GEN1"/>
    <property type="match status" value="1"/>
</dbReference>
<dbReference type="GO" id="GO:0005634">
    <property type="term" value="C:nucleus"/>
    <property type="evidence" value="ECO:0007669"/>
    <property type="project" value="UniProtKB-SubCell"/>
</dbReference>
<dbReference type="GO" id="GO:0046872">
    <property type="term" value="F:metal ion binding"/>
    <property type="evidence" value="ECO:0007669"/>
    <property type="project" value="UniProtKB-KW"/>
</dbReference>
<dbReference type="PANTHER" id="PTHR11081">
    <property type="entry name" value="FLAP ENDONUCLEASE FAMILY MEMBER"/>
    <property type="match status" value="1"/>
</dbReference>
<dbReference type="FunFam" id="1.10.150.20:FF:000030">
    <property type="entry name" value="Flap endonuclease GEN-like 1"/>
    <property type="match status" value="1"/>
</dbReference>
<evidence type="ECO:0000256" key="9">
    <source>
        <dbReference type="ARBA" id="ARBA00022842"/>
    </source>
</evidence>
<keyword evidence="8" id="KW-0378">Hydrolase</keyword>
<feature type="domain" description="XPG-I" evidence="16">
    <location>
        <begin position="121"/>
        <end position="198"/>
    </location>
</feature>
<dbReference type="Pfam" id="PF00867">
    <property type="entry name" value="XPG_I"/>
    <property type="match status" value="1"/>
</dbReference>
<dbReference type="OrthoDB" id="2959108at2759"/>
<accession>A0A6P3YER6</accession>
<keyword evidence="4" id="KW-0540">Nuclease</keyword>
<feature type="region of interest" description="Disordered" evidence="15">
    <location>
        <begin position="653"/>
        <end position="672"/>
    </location>
</feature>
<dbReference type="KEGG" id="dqu:106752059"/>
<dbReference type="Gene3D" id="3.40.50.1010">
    <property type="entry name" value="5'-nuclease"/>
    <property type="match status" value="1"/>
</dbReference>
<dbReference type="PRINTS" id="PR00853">
    <property type="entry name" value="XPGRADSUPER"/>
</dbReference>
<dbReference type="FunFam" id="3.40.50.1010:FF:000024">
    <property type="entry name" value="flap endonuclease GEN homolog 1"/>
    <property type="match status" value="1"/>
</dbReference>
<name>A0A6P3YER6_DINQU</name>
<evidence type="ECO:0000256" key="11">
    <source>
        <dbReference type="ARBA" id="ARBA00023242"/>
    </source>
</evidence>
<evidence type="ECO:0000256" key="4">
    <source>
        <dbReference type="ARBA" id="ARBA00022722"/>
    </source>
</evidence>
<dbReference type="RefSeq" id="XP_014488943.1">
    <property type="nucleotide sequence ID" value="XM_014633457.1"/>
</dbReference>
<evidence type="ECO:0000259" key="16">
    <source>
        <dbReference type="SMART" id="SM00484"/>
    </source>
</evidence>
<dbReference type="Pfam" id="PF00752">
    <property type="entry name" value="XPG_N"/>
    <property type="match status" value="1"/>
</dbReference>
<dbReference type="GO" id="GO:0006281">
    <property type="term" value="P:DNA repair"/>
    <property type="evidence" value="ECO:0007669"/>
    <property type="project" value="UniProtKB-KW"/>
</dbReference>
<reference evidence="19" key="1">
    <citation type="submission" date="2025-08" db="UniProtKB">
        <authorList>
            <consortium name="RefSeq"/>
        </authorList>
    </citation>
    <scope>IDENTIFICATION</scope>
</reference>
<keyword evidence="6 19" id="KW-0255">Endonuclease</keyword>
<evidence type="ECO:0000256" key="6">
    <source>
        <dbReference type="ARBA" id="ARBA00022759"/>
    </source>
</evidence>
<dbReference type="InterPro" id="IPR006085">
    <property type="entry name" value="XPG_DNA_repair_N"/>
</dbReference>
<keyword evidence="7" id="KW-0227">DNA damage</keyword>
<evidence type="ECO:0000259" key="17">
    <source>
        <dbReference type="SMART" id="SM00485"/>
    </source>
</evidence>
<evidence type="ECO:0000313" key="18">
    <source>
        <dbReference type="Proteomes" id="UP000515204"/>
    </source>
</evidence>
<dbReference type="CTD" id="38594"/>
<dbReference type="InterPro" id="IPR029060">
    <property type="entry name" value="PIN-like_dom_sf"/>
</dbReference>
<evidence type="ECO:0000256" key="5">
    <source>
        <dbReference type="ARBA" id="ARBA00022723"/>
    </source>
</evidence>
<protein>
    <recommendedName>
        <fullName evidence="14">Flap endonuclease GEN homolog 1</fullName>
    </recommendedName>
</protein>
<dbReference type="InterPro" id="IPR041012">
    <property type="entry name" value="GEN_chromo"/>
</dbReference>
<keyword evidence="10" id="KW-0234">DNA repair</keyword>
<dbReference type="GO" id="GO:0008821">
    <property type="term" value="F:crossover junction DNA endonuclease activity"/>
    <property type="evidence" value="ECO:0007669"/>
    <property type="project" value="UniProtKB-ARBA"/>
</dbReference>
<dbReference type="Gene3D" id="1.10.150.20">
    <property type="entry name" value="5' to 3' exonuclease, C-terminal subdomain"/>
    <property type="match status" value="1"/>
</dbReference>
<feature type="domain" description="XPG N-terminal" evidence="17">
    <location>
        <begin position="1"/>
        <end position="95"/>
    </location>
</feature>
<comment type="cofactor">
    <cofactor evidence="1">
        <name>Mg(2+)</name>
        <dbReference type="ChEBI" id="CHEBI:18420"/>
    </cofactor>
</comment>
<dbReference type="SMART" id="SM00484">
    <property type="entry name" value="XPGI"/>
    <property type="match status" value="1"/>
</dbReference>
<dbReference type="SUPFAM" id="SSF47807">
    <property type="entry name" value="5' to 3' exonuclease, C-terminal subdomain"/>
    <property type="match status" value="1"/>
</dbReference>
<evidence type="ECO:0000256" key="12">
    <source>
        <dbReference type="ARBA" id="ARBA00038112"/>
    </source>
</evidence>
<dbReference type="GO" id="GO:0000400">
    <property type="term" value="F:four-way junction DNA binding"/>
    <property type="evidence" value="ECO:0007669"/>
    <property type="project" value="TreeGrafter"/>
</dbReference>
<evidence type="ECO:0000256" key="10">
    <source>
        <dbReference type="ARBA" id="ARBA00023204"/>
    </source>
</evidence>
<evidence type="ECO:0000256" key="1">
    <source>
        <dbReference type="ARBA" id="ARBA00001946"/>
    </source>
</evidence>
<dbReference type="SMART" id="SM00485">
    <property type="entry name" value="XPGN"/>
    <property type="match status" value="1"/>
</dbReference>
<evidence type="ECO:0000256" key="13">
    <source>
        <dbReference type="ARBA" id="ARBA00063132"/>
    </source>
</evidence>
<evidence type="ECO:0000256" key="14">
    <source>
        <dbReference type="ARBA" id="ARBA00070188"/>
    </source>
</evidence>
<dbReference type="SUPFAM" id="SSF88723">
    <property type="entry name" value="PIN domain-like"/>
    <property type="match status" value="1"/>
</dbReference>
<keyword evidence="5" id="KW-0479">Metal-binding</keyword>
<evidence type="ECO:0000256" key="15">
    <source>
        <dbReference type="SAM" id="MobiDB-lite"/>
    </source>
</evidence>
<evidence type="ECO:0000256" key="2">
    <source>
        <dbReference type="ARBA" id="ARBA00004123"/>
    </source>
</evidence>
<comment type="similarity">
    <text evidence="12">Belongs to the XPG/RAD2 endonuclease family. GEN subfamily.</text>
</comment>
<keyword evidence="3" id="KW-0597">Phosphoprotein</keyword>
<evidence type="ECO:0000256" key="7">
    <source>
        <dbReference type="ARBA" id="ARBA00022763"/>
    </source>
</evidence>
<dbReference type="PANTHER" id="PTHR11081:SF70">
    <property type="entry name" value="FLAP ENDONUCLEASE GEN HOMOLOG 1"/>
    <property type="match status" value="1"/>
</dbReference>
<proteinExistence type="inferred from homology"/>
<keyword evidence="11" id="KW-0539">Nucleus</keyword>
<evidence type="ECO:0000256" key="3">
    <source>
        <dbReference type="ARBA" id="ARBA00022553"/>
    </source>
</evidence>
<gene>
    <name evidence="19" type="primary">LOC106752059</name>
</gene>
<comment type="subunit">
    <text evidence="13">Largely monomeric, dimerizes on the Holliday junction and the first nick occurs upon dimerization at the junction.</text>
</comment>
<dbReference type="GO" id="GO:0017108">
    <property type="term" value="F:5'-flap endonuclease activity"/>
    <property type="evidence" value="ECO:0007669"/>
    <property type="project" value="UniProtKB-ARBA"/>
</dbReference>
<dbReference type="InterPro" id="IPR036279">
    <property type="entry name" value="5-3_exonuclease_C_sf"/>
</dbReference>
<keyword evidence="9" id="KW-0460">Magnesium</keyword>
<organism evidence="18 19">
    <name type="scientific">Dinoponera quadriceps</name>
    <name type="common">South American ant</name>
    <dbReference type="NCBI Taxonomy" id="609295"/>
    <lineage>
        <taxon>Eukaryota</taxon>
        <taxon>Metazoa</taxon>
        <taxon>Ecdysozoa</taxon>
        <taxon>Arthropoda</taxon>
        <taxon>Hexapoda</taxon>
        <taxon>Insecta</taxon>
        <taxon>Pterygota</taxon>
        <taxon>Neoptera</taxon>
        <taxon>Endopterygota</taxon>
        <taxon>Hymenoptera</taxon>
        <taxon>Apocrita</taxon>
        <taxon>Aculeata</taxon>
        <taxon>Formicoidea</taxon>
        <taxon>Formicidae</taxon>
        <taxon>Ponerinae</taxon>
        <taxon>Ponerini</taxon>
        <taxon>Dinoponera</taxon>
    </lineage>
</organism>
<dbReference type="InterPro" id="IPR006084">
    <property type="entry name" value="XPG/Rad2"/>
</dbReference>
<keyword evidence="18" id="KW-1185">Reference proteome</keyword>
<dbReference type="AlphaFoldDB" id="A0A6P3YER6"/>
<dbReference type="Pfam" id="PF18704">
    <property type="entry name" value="Chromo_2"/>
    <property type="match status" value="1"/>
</dbReference>
<dbReference type="Proteomes" id="UP000515204">
    <property type="component" value="Unplaced"/>
</dbReference>
<evidence type="ECO:0000256" key="8">
    <source>
        <dbReference type="ARBA" id="ARBA00022801"/>
    </source>
</evidence>
<evidence type="ECO:0000313" key="19">
    <source>
        <dbReference type="RefSeq" id="XP_014488943.1"/>
    </source>
</evidence>
<dbReference type="GeneID" id="106752059"/>
<comment type="subcellular location">
    <subcellularLocation>
        <location evidence="2">Nucleus</location>
    </subcellularLocation>
</comment>
<dbReference type="InterPro" id="IPR006086">
    <property type="entry name" value="XPG-I_dom"/>
</dbReference>
<sequence length="745" mass="85650">MGVKDLWNILSPLCERKPLYELQGKTIAIDLSGWVVDSQTIVDNVVQPKMYLRNLYFRTSFLLMQGISPVFVLEGKAPDLKHKTIARRNDIRHGFRERKTTKKGGRSQFNRVLNECKVMLRYMGITCIQSHGEAEAMCAYLNEDGLVDGCISQDSDCFLYGARIVYRNFCTSNQGNRGATGGSVDVYCMDKIEKTLNIGRNKMIALALLCGCDYDEGIIGVGKEAALKFFKTVEDDDVLQRIQDWRTDTKLDKVESNLLNSDLCTSCGHKGKLQKHTKSGCADCGTIRKCSGNYKEKRAVILNEISLRKKALRDETFPKQELMEEFLIRRDAVPTKLDIEWRQPQVSEFIDFMEKYLCWDPQYAFEKIFTLTTRWQLLHLPNLTRNEHLSMPDLFIPDEIKKIRNIRSIASYEIIWKKEHSVIEMLKNCKEQIRKDDGDDNSDDDADDNLLTSIEPQDLVLKCYPQLVETFENIRNAKAKKRTVNSRKKKVVTDMITENNAGEKDVAKLCQKKTRKKVIESKNNRKIDEFISGNRLASLEESFEEMAITPKRSKKKTTMIKVNELKIKDTPENTVVNTKHIKRGPQFDRVLQMETIHSRLNNTLGRMFDELSPDDFMSENDDNDSIVTDIIENICSKRTFEFNTKNCRPVESTSQSIERDAKIDQSEASTSNIEKHVHVEDAEEKSDDSYDEFGGIDDYIPINQRIQVGTSEKLLQMCNQIEKRSSIDFENIMNETVNESMQLGA</sequence>